<dbReference type="AlphaFoldDB" id="A0A1S2QL79"/>
<dbReference type="EMBL" id="MLYO01000012">
    <property type="protein sequence ID" value="OIK06929.1"/>
    <property type="molecule type" value="Genomic_DNA"/>
</dbReference>
<sequence>MATAKRPATRRKAAPPEPEPAKCPVCKGTGEVSRTVGVGRKHRAVGAQTGLCLNCLGSGDAPAD</sequence>
<dbReference type="Proteomes" id="UP000179642">
    <property type="component" value="Unassembled WGS sequence"/>
</dbReference>
<protein>
    <submittedName>
        <fullName evidence="2">Uncharacterized protein</fullName>
    </submittedName>
</protein>
<feature type="region of interest" description="Disordered" evidence="1">
    <location>
        <begin position="1"/>
        <end position="22"/>
    </location>
</feature>
<name>A0A1S2QL79_9ACTN</name>
<evidence type="ECO:0000313" key="3">
    <source>
        <dbReference type="Proteomes" id="UP000179642"/>
    </source>
</evidence>
<proteinExistence type="predicted"/>
<evidence type="ECO:0000256" key="1">
    <source>
        <dbReference type="SAM" id="MobiDB-lite"/>
    </source>
</evidence>
<comment type="caution">
    <text evidence="2">The sequence shown here is derived from an EMBL/GenBank/DDBJ whole genome shotgun (WGS) entry which is preliminary data.</text>
</comment>
<accession>A0A1S2QL79</accession>
<dbReference type="OrthoDB" id="4272633at2"/>
<evidence type="ECO:0000313" key="2">
    <source>
        <dbReference type="EMBL" id="OIK06929.1"/>
    </source>
</evidence>
<organism evidence="2 3">
    <name type="scientific">Streptomyces monashensis</name>
    <dbReference type="NCBI Taxonomy" id="1678012"/>
    <lineage>
        <taxon>Bacteria</taxon>
        <taxon>Bacillati</taxon>
        <taxon>Actinomycetota</taxon>
        <taxon>Actinomycetes</taxon>
        <taxon>Kitasatosporales</taxon>
        <taxon>Streptomycetaceae</taxon>
        <taxon>Streptomyces</taxon>
    </lineage>
</organism>
<gene>
    <name evidence="2" type="ORF">BIV23_05450</name>
</gene>
<keyword evidence="3" id="KW-1185">Reference proteome</keyword>
<reference evidence="2 3" key="1">
    <citation type="submission" date="2016-10" db="EMBL/GenBank/DDBJ databases">
        <title>Genome sequence of Streptomyces sp. MUSC 1.</title>
        <authorList>
            <person name="Lee L.-H."/>
            <person name="Ser H.-L."/>
            <person name="Law J.W.-F."/>
        </authorList>
    </citation>
    <scope>NUCLEOTIDE SEQUENCE [LARGE SCALE GENOMIC DNA]</scope>
    <source>
        <strain evidence="2 3">MUSC 1</strain>
    </source>
</reference>